<dbReference type="GO" id="GO:0006869">
    <property type="term" value="P:lipid transport"/>
    <property type="evidence" value="ECO:0007669"/>
    <property type="project" value="InterPro"/>
</dbReference>
<dbReference type="EMBL" id="LSMT01000050">
    <property type="protein sequence ID" value="PFX30416.1"/>
    <property type="molecule type" value="Genomic_DNA"/>
</dbReference>
<name>A0A2B4SM32_STYPI</name>
<comment type="caution">
    <text evidence="2">The sequence shown here is derived from an EMBL/GenBank/DDBJ whole genome shotgun (WGS) entry which is preliminary data.</text>
</comment>
<dbReference type="PANTHER" id="PTHR14096:SF28">
    <property type="entry name" value="APOLIPOPROTEIN L, 1-RELATED"/>
    <property type="match status" value="1"/>
</dbReference>
<evidence type="ECO:0000256" key="1">
    <source>
        <dbReference type="ARBA" id="ARBA00010090"/>
    </source>
</evidence>
<dbReference type="AlphaFoldDB" id="A0A2B4SM32"/>
<accession>A0A2B4SM32</accession>
<dbReference type="InterPro" id="IPR008405">
    <property type="entry name" value="ApoL"/>
</dbReference>
<dbReference type="Proteomes" id="UP000225706">
    <property type="component" value="Unassembled WGS sequence"/>
</dbReference>
<protein>
    <recommendedName>
        <fullName evidence="4">Apolipoprotein L3</fullName>
    </recommendedName>
</protein>
<reference evidence="3" key="1">
    <citation type="journal article" date="2017" name="bioRxiv">
        <title>Comparative analysis of the genomes of Stylophora pistillata and Acropora digitifera provides evidence for extensive differences between species of corals.</title>
        <authorList>
            <person name="Voolstra C.R."/>
            <person name="Li Y."/>
            <person name="Liew Y.J."/>
            <person name="Baumgarten S."/>
            <person name="Zoccola D."/>
            <person name="Flot J.-F."/>
            <person name="Tambutte S."/>
            <person name="Allemand D."/>
            <person name="Aranda M."/>
        </authorList>
    </citation>
    <scope>NUCLEOTIDE SEQUENCE [LARGE SCALE GENOMIC DNA]</scope>
</reference>
<proteinExistence type="inferred from homology"/>
<organism evidence="2 3">
    <name type="scientific">Stylophora pistillata</name>
    <name type="common">Smooth cauliflower coral</name>
    <dbReference type="NCBI Taxonomy" id="50429"/>
    <lineage>
        <taxon>Eukaryota</taxon>
        <taxon>Metazoa</taxon>
        <taxon>Cnidaria</taxon>
        <taxon>Anthozoa</taxon>
        <taxon>Hexacorallia</taxon>
        <taxon>Scleractinia</taxon>
        <taxon>Astrocoeniina</taxon>
        <taxon>Pocilloporidae</taxon>
        <taxon>Stylophora</taxon>
    </lineage>
</organism>
<dbReference type="GO" id="GO:0016020">
    <property type="term" value="C:membrane"/>
    <property type="evidence" value="ECO:0007669"/>
    <property type="project" value="TreeGrafter"/>
</dbReference>
<keyword evidence="3" id="KW-1185">Reference proteome</keyword>
<evidence type="ECO:0008006" key="4">
    <source>
        <dbReference type="Google" id="ProtNLM"/>
    </source>
</evidence>
<dbReference type="PANTHER" id="PTHR14096">
    <property type="entry name" value="APOLIPOPROTEIN L"/>
    <property type="match status" value="1"/>
</dbReference>
<sequence length="355" mass="37983">MQSRDEDDAKYFYIVSQYSRGRLVLNIREGIKSGILEIVKPDGRPSQLWRWDDSCRLVSKLGLVADIKGARYSIEEFETRIHRAFEVIDECASSLEEVTKGAGIAGTVGGGVAVAASGDAVAGIVLSPVTAGVSLGLTVGGTIGALSGSAASLTANLVHSQLDERNRRKVNEATASLFCATYRFYSLMGEYGKYLQEADEYFDMETCTDSIDGKVVAVKDNTFLEMASAGKVAKKIYDHAKEIKSLVAFIKANAFVSRGADVGISTSAAAPGLTIPVVGKTLLTAGSTGAKAFSGSLAVFGVLTGILDIYLGAKKIANPSELAEEFRASSECLREEADRLIYVYKELHKDKECKQ</sequence>
<dbReference type="GO" id="GO:0005576">
    <property type="term" value="C:extracellular region"/>
    <property type="evidence" value="ECO:0007669"/>
    <property type="project" value="InterPro"/>
</dbReference>
<dbReference type="GO" id="GO:0042157">
    <property type="term" value="P:lipoprotein metabolic process"/>
    <property type="evidence" value="ECO:0007669"/>
    <property type="project" value="InterPro"/>
</dbReference>
<evidence type="ECO:0000313" key="3">
    <source>
        <dbReference type="Proteomes" id="UP000225706"/>
    </source>
</evidence>
<evidence type="ECO:0000313" key="2">
    <source>
        <dbReference type="EMBL" id="PFX30416.1"/>
    </source>
</evidence>
<comment type="similarity">
    <text evidence="1">Belongs to the apolipoprotein L family.</text>
</comment>
<gene>
    <name evidence="2" type="ORF">AWC38_SpisGene4752</name>
</gene>
<dbReference type="GO" id="GO:0008289">
    <property type="term" value="F:lipid binding"/>
    <property type="evidence" value="ECO:0007669"/>
    <property type="project" value="InterPro"/>
</dbReference>